<reference evidence="1" key="1">
    <citation type="journal article" date="2020" name="mSystems">
        <title>Genome- and Community-Level Interaction Insights into Carbon Utilization and Element Cycling Functions of Hydrothermarchaeota in Hydrothermal Sediment.</title>
        <authorList>
            <person name="Zhou Z."/>
            <person name="Liu Y."/>
            <person name="Xu W."/>
            <person name="Pan J."/>
            <person name="Luo Z.H."/>
            <person name="Li M."/>
        </authorList>
    </citation>
    <scope>NUCLEOTIDE SEQUENCE [LARGE SCALE GENOMIC DNA]</scope>
    <source>
        <strain evidence="1">SpSt-735</strain>
    </source>
</reference>
<organism evidence="1">
    <name type="scientific">Thermofilum pendens</name>
    <dbReference type="NCBI Taxonomy" id="2269"/>
    <lineage>
        <taxon>Archaea</taxon>
        <taxon>Thermoproteota</taxon>
        <taxon>Thermoprotei</taxon>
        <taxon>Thermofilales</taxon>
        <taxon>Thermofilaceae</taxon>
        <taxon>Thermofilum</taxon>
    </lineage>
</organism>
<proteinExistence type="predicted"/>
<accession>A0A7C4FCW5</accession>
<evidence type="ECO:0008006" key="2">
    <source>
        <dbReference type="Google" id="ProtNLM"/>
    </source>
</evidence>
<evidence type="ECO:0000313" key="1">
    <source>
        <dbReference type="EMBL" id="HGI44207.1"/>
    </source>
</evidence>
<dbReference type="EMBL" id="DTFI01000212">
    <property type="protein sequence ID" value="HGI44207.1"/>
    <property type="molecule type" value="Genomic_DNA"/>
</dbReference>
<sequence length="73" mass="8332">MVVESLEKLGKVIRWVVEAPDEVYTDLLGAKYFRRSAGQLYVNVVVVGDRVRTAYLIGCETYRRSGGRERSFC</sequence>
<dbReference type="AlphaFoldDB" id="A0A7C4FCW5"/>
<gene>
    <name evidence="1" type="ORF">ENV17_07475</name>
</gene>
<name>A0A7C4FCW5_THEPE</name>
<protein>
    <recommendedName>
        <fullName evidence="2">DUF4258 domain-containing protein</fullName>
    </recommendedName>
</protein>
<comment type="caution">
    <text evidence="1">The sequence shown here is derived from an EMBL/GenBank/DDBJ whole genome shotgun (WGS) entry which is preliminary data.</text>
</comment>